<evidence type="ECO:0000313" key="2">
    <source>
        <dbReference type="Proteomes" id="UP000196560"/>
    </source>
</evidence>
<gene>
    <name evidence="1" type="ORF">B5G21_03825</name>
</gene>
<accession>A0A1Y3UBS2</accession>
<dbReference type="AlphaFoldDB" id="A0A1Y3UBS2"/>
<dbReference type="Proteomes" id="UP000196560">
    <property type="component" value="Unassembled WGS sequence"/>
</dbReference>
<keyword evidence="2" id="KW-1185">Reference proteome</keyword>
<name>A0A1Y3UBS2_9ACTN</name>
<reference evidence="2" key="1">
    <citation type="submission" date="2017-04" db="EMBL/GenBank/DDBJ databases">
        <title>Function of individual gut microbiota members based on whole genome sequencing of pure cultures obtained from chicken caecum.</title>
        <authorList>
            <person name="Medvecky M."/>
            <person name="Cejkova D."/>
            <person name="Polansky O."/>
            <person name="Karasova D."/>
            <person name="Kubasova T."/>
            <person name="Cizek A."/>
            <person name="Rychlik I."/>
        </authorList>
    </citation>
    <scope>NUCLEOTIDE SEQUENCE [LARGE SCALE GENOMIC DNA]</scope>
    <source>
        <strain evidence="2">An70</strain>
    </source>
</reference>
<sequence length="236" mass="27063">MARMVGFTRIIRLPWLNKTIELAGEELEPTQMREELEEYLKFEISSDTNRRKTREILLLPWVAEDAALEALRPKALELALSHPYDLLAVHWGMLVVAFPMFGDLVRLIGKMCEYQDEFTAAQLKLKILDEWGERSTVVKGSEKMLASLNAIGVIQRVKQGRYVLAPRVDADEELSLFLLHADMLAYQSGYRSYTELQALPELFPFVLHASKERLVEDARFSIGNFGREFTVSLREG</sequence>
<proteinExistence type="predicted"/>
<evidence type="ECO:0000313" key="1">
    <source>
        <dbReference type="EMBL" id="OUN43829.1"/>
    </source>
</evidence>
<dbReference type="RefSeq" id="WP_087186113.1">
    <property type="nucleotide sequence ID" value="NZ_NFHO01000003.1"/>
</dbReference>
<dbReference type="EMBL" id="NFHO01000003">
    <property type="protein sequence ID" value="OUN43829.1"/>
    <property type="molecule type" value="Genomic_DNA"/>
</dbReference>
<protein>
    <recommendedName>
        <fullName evidence="3">DUF1819 domain-containing protein</fullName>
    </recommendedName>
</protein>
<evidence type="ECO:0008006" key="3">
    <source>
        <dbReference type="Google" id="ProtNLM"/>
    </source>
</evidence>
<organism evidence="1 2">
    <name type="scientific">Enorma massiliensis</name>
    <dbReference type="NCBI Taxonomy" id="1472761"/>
    <lineage>
        <taxon>Bacteria</taxon>
        <taxon>Bacillati</taxon>
        <taxon>Actinomycetota</taxon>
        <taxon>Coriobacteriia</taxon>
        <taxon>Coriobacteriales</taxon>
        <taxon>Coriobacteriaceae</taxon>
        <taxon>Enorma</taxon>
    </lineage>
</organism>
<comment type="caution">
    <text evidence="1">The sequence shown here is derived from an EMBL/GenBank/DDBJ whole genome shotgun (WGS) entry which is preliminary data.</text>
</comment>